<dbReference type="Gene3D" id="1.10.10.10">
    <property type="entry name" value="Winged helix-like DNA-binding domain superfamily/Winged helix DNA-binding domain"/>
    <property type="match status" value="1"/>
</dbReference>
<feature type="domain" description="Schlafen AlbA-2" evidence="1">
    <location>
        <begin position="7"/>
        <end position="114"/>
    </location>
</feature>
<evidence type="ECO:0000259" key="1">
    <source>
        <dbReference type="Pfam" id="PF04326"/>
    </source>
</evidence>
<keyword evidence="3" id="KW-1185">Reference proteome</keyword>
<dbReference type="InterPro" id="IPR038461">
    <property type="entry name" value="Schlafen_AlbA_2_dom_sf"/>
</dbReference>
<evidence type="ECO:0000313" key="3">
    <source>
        <dbReference type="Proteomes" id="UP000007041"/>
    </source>
</evidence>
<gene>
    <name evidence="2" type="ordered locus">CLOST_1039</name>
</gene>
<proteinExistence type="predicted"/>
<dbReference type="InterPro" id="IPR038475">
    <property type="entry name" value="RecG_C_sf"/>
</dbReference>
<organism evidence="2 3">
    <name type="scientific">Acetoanaerobium sticklandii (strain ATCC 12662 / DSM 519 / JCM 1433 / CCUG 9281 / NCIMB 10654 / HF)</name>
    <name type="common">Clostridium sticklandii</name>
    <dbReference type="NCBI Taxonomy" id="499177"/>
    <lineage>
        <taxon>Bacteria</taxon>
        <taxon>Bacillati</taxon>
        <taxon>Bacillota</taxon>
        <taxon>Clostridia</taxon>
        <taxon>Peptostreptococcales</taxon>
        <taxon>Filifactoraceae</taxon>
        <taxon>Acetoanaerobium</taxon>
    </lineage>
</organism>
<accession>E3PXJ7</accession>
<dbReference type="Gene3D" id="3.30.565.60">
    <property type="match status" value="1"/>
</dbReference>
<dbReference type="Proteomes" id="UP000007041">
    <property type="component" value="Chromosome"/>
</dbReference>
<dbReference type="eggNOG" id="COG2865">
    <property type="taxonomic scope" value="Bacteria"/>
</dbReference>
<dbReference type="STRING" id="1511.CLOST_1039"/>
<dbReference type="AlphaFoldDB" id="E3PXJ7"/>
<dbReference type="KEGG" id="cst:CLOST_1039"/>
<dbReference type="Pfam" id="PF04326">
    <property type="entry name" value="SLFN_AlbA_2"/>
    <property type="match status" value="1"/>
</dbReference>
<name>E3PXJ7_ACESD</name>
<reference evidence="3" key="1">
    <citation type="journal article" date="2010" name="BMC Genomics">
        <title>Clostridium sticklandii, a specialist in amino acid degradation:revisiting its metabolism through its genome sequence.</title>
        <authorList>
            <person name="Fonknechten N."/>
            <person name="Chaussonnerie S."/>
            <person name="Tricot S."/>
            <person name="Lajus A."/>
            <person name="Andreesen J.R."/>
            <person name="Perchat N."/>
            <person name="Pelletier E."/>
            <person name="Gouyvenoux M."/>
            <person name="Barbe V."/>
            <person name="Salanoubat M."/>
            <person name="Le Paslier D."/>
            <person name="Weissenbach J."/>
            <person name="Cohen G.N."/>
            <person name="Kreimeyer A."/>
        </authorList>
    </citation>
    <scope>NUCLEOTIDE SEQUENCE [LARGE SCALE GENOMIC DNA]</scope>
    <source>
        <strain evidence="3">ATCC 12662 / DSM 519 / JCM 1433 / CCUG 9281 / NCIMB 10654 / HF</strain>
    </source>
</reference>
<dbReference type="InterPro" id="IPR036388">
    <property type="entry name" value="WH-like_DNA-bd_sf"/>
</dbReference>
<dbReference type="Gene3D" id="3.30.950.30">
    <property type="entry name" value="Schlafen, AAA domain"/>
    <property type="match status" value="1"/>
</dbReference>
<dbReference type="RefSeq" id="WP_013361255.1">
    <property type="nucleotide sequence ID" value="NC_014614.1"/>
</dbReference>
<dbReference type="InterPro" id="IPR036390">
    <property type="entry name" value="WH_DNA-bd_sf"/>
</dbReference>
<dbReference type="EMBL" id="FP565809">
    <property type="protein sequence ID" value="CBH21162.1"/>
    <property type="molecule type" value="Genomic_DNA"/>
</dbReference>
<dbReference type="InterPro" id="IPR007421">
    <property type="entry name" value="Schlafen_AlbA_2_dom"/>
</dbReference>
<dbReference type="BioCyc" id="CSTI499177:GJE9-1086-MONOMER"/>
<sequence length="435" mass="49952">MDILLGESKVLEYKSTFTKNILKTVSAFANFHDGMIVIGITDDKTLVGVDNPEELRLNIENSINDNLQPCPYYEISTQIIESKTILVISVYKGDNTPYTVNNKAYKRSDTATVQVDKFLYQNLILAGRNKGFDGLISSVQELYFNYLESKMRKILGINSLSEDLLISLSLMENRKYNNAAALFSDDNPVDSSIIQMIAYNDTTVLGIKDKVESKNTSILKQFDECLDFYKKHINISEIIDGPYRKTVEEVPLVAYRESIANLIVHRDYMKNVDSRIEIFSDRIEIVSPGGLPIGILEDEYLEGRLSIPRNRIIADIFLRLKIIEKLGTGIRRIKEYYREYDAKPDFIITENSITVILPRINKVIKNVNEINLDRLNSNELLLYYIIKDNGKIKRSDIEKKIDLKKSQILQIINKLREYNLVLKTGQGVNTKYMIK</sequence>
<dbReference type="PANTHER" id="PTHR30595">
    <property type="entry name" value="GLPR-RELATED TRANSCRIPTIONAL REPRESSOR"/>
    <property type="match status" value="1"/>
</dbReference>
<dbReference type="SUPFAM" id="SSF46785">
    <property type="entry name" value="Winged helix' DNA-binding domain"/>
    <property type="match status" value="1"/>
</dbReference>
<protein>
    <recommendedName>
        <fullName evidence="1">Schlafen AlbA-2 domain-containing protein</fullName>
    </recommendedName>
</protein>
<evidence type="ECO:0000313" key="2">
    <source>
        <dbReference type="EMBL" id="CBH21162.1"/>
    </source>
</evidence>
<dbReference type="HOGENOM" id="CLU_024970_1_1_9"/>
<dbReference type="PANTHER" id="PTHR30595:SF6">
    <property type="entry name" value="SCHLAFEN ALBA-2 DOMAIN-CONTAINING PROTEIN"/>
    <property type="match status" value="1"/>
</dbReference>
<dbReference type="GeneID" id="35558102"/>
<dbReference type="Pfam" id="PF13749">
    <property type="entry name" value="HATPase_c_4"/>
    <property type="match status" value="1"/>
</dbReference>